<dbReference type="EMBL" id="MDED01000036">
    <property type="protein sequence ID" value="PPU74257.1"/>
    <property type="molecule type" value="Genomic_DNA"/>
</dbReference>
<comment type="caution">
    <text evidence="1">The sequence shown here is derived from an EMBL/GenBank/DDBJ whole genome shotgun (WGS) entry which is preliminary data.</text>
</comment>
<protein>
    <submittedName>
        <fullName evidence="1">Uncharacterized protein</fullName>
    </submittedName>
</protein>
<gene>
    <name evidence="1" type="ORF">XcuCFBP2542_15685</name>
</gene>
<evidence type="ECO:0000313" key="1">
    <source>
        <dbReference type="EMBL" id="PPU74257.1"/>
    </source>
</evidence>
<reference evidence="1 2" key="1">
    <citation type="submission" date="2016-08" db="EMBL/GenBank/DDBJ databases">
        <authorList>
            <person name="Seilhamer J.J."/>
        </authorList>
    </citation>
    <scope>NUCLEOTIDE SEQUENCE [LARGE SCALE GENOMIC DNA]</scope>
    <source>
        <strain evidence="1 2">CFBP2542</strain>
    </source>
</reference>
<proteinExistence type="predicted"/>
<dbReference type="OrthoDB" id="6001268at2"/>
<evidence type="ECO:0000313" key="2">
    <source>
        <dbReference type="Proteomes" id="UP000239561"/>
    </source>
</evidence>
<dbReference type="Proteomes" id="UP000239561">
    <property type="component" value="Unassembled WGS sequence"/>
</dbReference>
<accession>A0A2S7DKC9</accession>
<dbReference type="AlphaFoldDB" id="A0A2S7DKC9"/>
<name>A0A2S7DKC9_9XANT</name>
<organism evidence="1 2">
    <name type="scientific">Xanthomonas cucurbitae</name>
    <dbReference type="NCBI Taxonomy" id="56453"/>
    <lineage>
        <taxon>Bacteria</taxon>
        <taxon>Pseudomonadati</taxon>
        <taxon>Pseudomonadota</taxon>
        <taxon>Gammaproteobacteria</taxon>
        <taxon>Lysobacterales</taxon>
        <taxon>Lysobacteraceae</taxon>
        <taxon>Xanthomonas</taxon>
    </lineage>
</organism>
<dbReference type="RefSeq" id="WP_104604729.1">
    <property type="nucleotide sequence ID" value="NZ_CP033326.1"/>
</dbReference>
<sequence length="155" mass="16821">MDNRSNALKAICVLVSFLILGEASAQRCCPSGGSGVRATGLGDNHPNAMNLALDNAWSIYEFQRDGVTYVQINDASGTLRAVVARVDNALWVVPMGKDVDRVSIPAFNSIGTDSINAMENNPTNDISRMVYRTANFTVYVESQSTGEHWRVSPSH</sequence>